<dbReference type="InterPro" id="IPR053925">
    <property type="entry name" value="RecX_HTH_3rd"/>
</dbReference>
<dbReference type="GO" id="GO:0005737">
    <property type="term" value="C:cytoplasm"/>
    <property type="evidence" value="ECO:0007669"/>
    <property type="project" value="UniProtKB-SubCell"/>
</dbReference>
<dbReference type="OrthoDB" id="5421057at2"/>
<evidence type="ECO:0000256" key="3">
    <source>
        <dbReference type="ARBA" id="ARBA00009695"/>
    </source>
</evidence>
<dbReference type="STRING" id="53346.A5802_000459"/>
<gene>
    <name evidence="6 10" type="primary">recX</name>
    <name evidence="11" type="ORF">BTN92_05875</name>
    <name evidence="10" type="ORF">HI921_08665</name>
</gene>
<dbReference type="EMBL" id="MSTR01000004">
    <property type="protein sequence ID" value="ONN43831.1"/>
    <property type="molecule type" value="Genomic_DNA"/>
</dbReference>
<dbReference type="EMBL" id="JABCAG010000022">
    <property type="protein sequence ID" value="NMP58534.1"/>
    <property type="molecule type" value="Genomic_DNA"/>
</dbReference>
<evidence type="ECO:0000256" key="4">
    <source>
        <dbReference type="ARBA" id="ARBA00018111"/>
    </source>
</evidence>
<dbReference type="GO" id="GO:0006282">
    <property type="term" value="P:regulation of DNA repair"/>
    <property type="evidence" value="ECO:0007669"/>
    <property type="project" value="UniProtKB-UniRule"/>
</dbReference>
<dbReference type="Pfam" id="PF21982">
    <property type="entry name" value="RecX_HTH1"/>
    <property type="match status" value="1"/>
</dbReference>
<evidence type="ECO:0000259" key="8">
    <source>
        <dbReference type="Pfam" id="PF21981"/>
    </source>
</evidence>
<dbReference type="InterPro" id="IPR036388">
    <property type="entry name" value="WH-like_DNA-bd_sf"/>
</dbReference>
<evidence type="ECO:0000313" key="13">
    <source>
        <dbReference type="Proteomes" id="UP000557857"/>
    </source>
</evidence>
<evidence type="ECO:0000256" key="5">
    <source>
        <dbReference type="ARBA" id="ARBA00022490"/>
    </source>
</evidence>
<reference evidence="11 12" key="1">
    <citation type="submission" date="2016-12" db="EMBL/GenBank/DDBJ databases">
        <authorList>
            <person name="Song W.-J."/>
            <person name="Kurnit D.M."/>
        </authorList>
    </citation>
    <scope>NUCLEOTIDE SEQUENCE [LARGE SCALE GENOMIC DNA]</scope>
    <source>
        <strain evidence="11 12">CGB1038-1_S1</strain>
    </source>
</reference>
<proteinExistence type="inferred from homology"/>
<dbReference type="InterPro" id="IPR003783">
    <property type="entry name" value="Regulatory_RecX"/>
</dbReference>
<feature type="domain" description="RecX third three-helical" evidence="8">
    <location>
        <begin position="210"/>
        <end position="257"/>
    </location>
</feature>
<dbReference type="PANTHER" id="PTHR33602:SF1">
    <property type="entry name" value="REGULATORY PROTEIN RECX FAMILY PROTEIN"/>
    <property type="match status" value="1"/>
</dbReference>
<dbReference type="InterPro" id="IPR053926">
    <property type="entry name" value="RecX_HTH_1st"/>
</dbReference>
<keyword evidence="5 6" id="KW-0963">Cytoplasm</keyword>
<dbReference type="PANTHER" id="PTHR33602">
    <property type="entry name" value="REGULATORY PROTEIN RECX FAMILY PROTEIN"/>
    <property type="match status" value="1"/>
</dbReference>
<dbReference type="Pfam" id="PF21981">
    <property type="entry name" value="RecX_HTH3"/>
    <property type="match status" value="2"/>
</dbReference>
<dbReference type="HAMAP" id="MF_01114">
    <property type="entry name" value="RecX"/>
    <property type="match status" value="1"/>
</dbReference>
<feature type="domain" description="RecX first three-helical" evidence="9">
    <location>
        <begin position="62"/>
        <end position="99"/>
    </location>
</feature>
<evidence type="ECO:0000313" key="11">
    <source>
        <dbReference type="EMBL" id="ONN43831.1"/>
    </source>
</evidence>
<dbReference type="Proteomes" id="UP000189299">
    <property type="component" value="Unassembled WGS sequence"/>
</dbReference>
<sequence>MLSIARISKGKGPFYQIDLSDGETLQVSEDILVRYRLLKGQELTEDKLAEIKKSTGYDFGLQQALNYLSYQLRTEKEIRIYLKDKEIGQEDRHKIVEKLKELGLVDDLTFGESYVRTNMRLSDKGPKKLAQQMQQKGLSPEVIEQSLSQYPFEEQVENARQTAEKTYDKNRAKSQKDLLRNIQQKLMTKGFTNDVIQEAMQTLPQETDPEVEYELLVQQGEKIWRKNSRFEPQKRKMKVKQSLYQKGFDFEMIQRFILEKEEEASE</sequence>
<comment type="similarity">
    <text evidence="3 6">Belongs to the RecX family.</text>
</comment>
<evidence type="ECO:0000259" key="7">
    <source>
        <dbReference type="Pfam" id="PF02631"/>
    </source>
</evidence>
<comment type="caution">
    <text evidence="11">The sequence shown here is derived from an EMBL/GenBank/DDBJ whole genome shotgun (WGS) entry which is preliminary data.</text>
</comment>
<reference evidence="10 13" key="2">
    <citation type="submission" date="2020-04" db="EMBL/GenBank/DDBJ databases">
        <authorList>
            <person name="Abaymova A."/>
            <person name="Teymurazov M."/>
            <person name="Tazyna O."/>
            <person name="Chatushin Y."/>
            <person name="Svetoch E."/>
            <person name="Pereligyn V."/>
            <person name="Pohylenko V."/>
            <person name="Platonov M."/>
            <person name="Kartsev N."/>
            <person name="Skryabin Y."/>
            <person name="Sizova A."/>
            <person name="Solomentsev V."/>
            <person name="Kislichkina A."/>
            <person name="Bogun A."/>
        </authorList>
    </citation>
    <scope>NUCLEOTIDE SEQUENCE [LARGE SCALE GENOMIC DNA]</scope>
    <source>
        <strain evidence="10">SCPM-O-B-8398</strain>
        <strain evidence="13">SCPM-O-B-8398 (E28)</strain>
    </source>
</reference>
<dbReference type="RefSeq" id="WP_062805468.1">
    <property type="nucleotide sequence ID" value="NZ_CABMMO010000004.1"/>
</dbReference>
<accession>A0A1V2UKT3</accession>
<evidence type="ECO:0000256" key="6">
    <source>
        <dbReference type="HAMAP-Rule" id="MF_01114"/>
    </source>
</evidence>
<dbReference type="InterPro" id="IPR053924">
    <property type="entry name" value="RecX_HTH_2nd"/>
</dbReference>
<comment type="function">
    <text evidence="1 6">Modulates RecA activity.</text>
</comment>
<dbReference type="Proteomes" id="UP000557857">
    <property type="component" value="Unassembled WGS sequence"/>
</dbReference>
<comment type="subcellular location">
    <subcellularLocation>
        <location evidence="2 6">Cytoplasm</location>
    </subcellularLocation>
</comment>
<evidence type="ECO:0000259" key="9">
    <source>
        <dbReference type="Pfam" id="PF21982"/>
    </source>
</evidence>
<evidence type="ECO:0000256" key="2">
    <source>
        <dbReference type="ARBA" id="ARBA00004496"/>
    </source>
</evidence>
<evidence type="ECO:0000256" key="1">
    <source>
        <dbReference type="ARBA" id="ARBA00003529"/>
    </source>
</evidence>
<dbReference type="Pfam" id="PF02631">
    <property type="entry name" value="RecX_HTH2"/>
    <property type="match status" value="1"/>
</dbReference>
<feature type="domain" description="RecX third three-helical" evidence="8">
    <location>
        <begin position="153"/>
        <end position="200"/>
    </location>
</feature>
<feature type="domain" description="RecX second three-helical" evidence="7">
    <location>
        <begin position="106"/>
        <end position="147"/>
    </location>
</feature>
<name>A0A1V2UKT3_ENTMU</name>
<protein>
    <recommendedName>
        <fullName evidence="4 6">Regulatory protein RecX</fullName>
    </recommendedName>
</protein>
<organism evidence="11 12">
    <name type="scientific">Enterococcus mundtii</name>
    <dbReference type="NCBI Taxonomy" id="53346"/>
    <lineage>
        <taxon>Bacteria</taxon>
        <taxon>Bacillati</taxon>
        <taxon>Bacillota</taxon>
        <taxon>Bacilli</taxon>
        <taxon>Lactobacillales</taxon>
        <taxon>Enterococcaceae</taxon>
        <taxon>Enterococcus</taxon>
    </lineage>
</organism>
<dbReference type="AlphaFoldDB" id="A0A1V2UKT3"/>
<evidence type="ECO:0000313" key="10">
    <source>
        <dbReference type="EMBL" id="NMP58534.1"/>
    </source>
</evidence>
<evidence type="ECO:0000313" key="12">
    <source>
        <dbReference type="Proteomes" id="UP000189299"/>
    </source>
</evidence>
<dbReference type="Gene3D" id="1.10.10.10">
    <property type="entry name" value="Winged helix-like DNA-binding domain superfamily/Winged helix DNA-binding domain"/>
    <property type="match status" value="4"/>
</dbReference>
<dbReference type="NCBIfam" id="NF010733">
    <property type="entry name" value="PRK14135.1"/>
    <property type="match status" value="1"/>
</dbReference>